<sequence>MFPNTNHITVGSPECADLSKGVLSQSPFTYLNSQYRKWPQLNSLYANRLQQVNPPDDSTEQPKEDRNIMTSFDTVVPEADTETKADMGFNFFQGVSRAEPSRRMWDGPGSPWWKYFVRLVADPSRTGWGETRAEISIMLESRISLLAGESCLLGQRVCISS</sequence>
<gene>
    <name evidence="2" type="ORF">SODALDRAFT_358943</name>
</gene>
<dbReference type="RefSeq" id="XP_028466889.1">
    <property type="nucleotide sequence ID" value="XM_028614133.1"/>
</dbReference>
<dbReference type="GeneID" id="39582611"/>
<evidence type="ECO:0000256" key="1">
    <source>
        <dbReference type="SAM" id="MobiDB-lite"/>
    </source>
</evidence>
<feature type="region of interest" description="Disordered" evidence="1">
    <location>
        <begin position="51"/>
        <end position="70"/>
    </location>
</feature>
<evidence type="ECO:0000313" key="2">
    <source>
        <dbReference type="EMBL" id="ROT39083.1"/>
    </source>
</evidence>
<protein>
    <submittedName>
        <fullName evidence="2">Uncharacterized protein</fullName>
    </submittedName>
</protein>
<accession>A0A3N2PX26</accession>
<dbReference type="EMBL" id="ML119054">
    <property type="protein sequence ID" value="ROT39083.1"/>
    <property type="molecule type" value="Genomic_DNA"/>
</dbReference>
<dbReference type="AlphaFoldDB" id="A0A3N2PX26"/>
<evidence type="ECO:0000313" key="3">
    <source>
        <dbReference type="Proteomes" id="UP000272025"/>
    </source>
</evidence>
<organism evidence="2 3">
    <name type="scientific">Sodiomyces alkalinus (strain CBS 110278 / VKM F-3762 / F11)</name>
    <name type="common">Alkaliphilic filamentous fungus</name>
    <dbReference type="NCBI Taxonomy" id="1314773"/>
    <lineage>
        <taxon>Eukaryota</taxon>
        <taxon>Fungi</taxon>
        <taxon>Dikarya</taxon>
        <taxon>Ascomycota</taxon>
        <taxon>Pezizomycotina</taxon>
        <taxon>Sordariomycetes</taxon>
        <taxon>Hypocreomycetidae</taxon>
        <taxon>Glomerellales</taxon>
        <taxon>Plectosphaerellaceae</taxon>
        <taxon>Sodiomyces</taxon>
    </lineage>
</organism>
<keyword evidence="3" id="KW-1185">Reference proteome</keyword>
<proteinExistence type="predicted"/>
<name>A0A3N2PX26_SODAK</name>
<dbReference type="Proteomes" id="UP000272025">
    <property type="component" value="Unassembled WGS sequence"/>
</dbReference>
<reference evidence="2 3" key="1">
    <citation type="journal article" date="2018" name="Mol. Ecol.">
        <title>The obligate alkalophilic soda-lake fungus Sodiomyces alkalinus has shifted to a protein diet.</title>
        <authorList>
            <person name="Grum-Grzhimaylo A.A."/>
            <person name="Falkoski D.L."/>
            <person name="van den Heuvel J."/>
            <person name="Valero-Jimenez C.A."/>
            <person name="Min B."/>
            <person name="Choi I.G."/>
            <person name="Lipzen A."/>
            <person name="Daum C.G."/>
            <person name="Aanen D.K."/>
            <person name="Tsang A."/>
            <person name="Henrissat B."/>
            <person name="Bilanenko E.N."/>
            <person name="de Vries R.P."/>
            <person name="van Kan J.A.L."/>
            <person name="Grigoriev I.V."/>
            <person name="Debets A.J.M."/>
        </authorList>
    </citation>
    <scope>NUCLEOTIDE SEQUENCE [LARGE SCALE GENOMIC DNA]</scope>
    <source>
        <strain evidence="2 3">F11</strain>
    </source>
</reference>